<dbReference type="Proteomes" id="UP000552757">
    <property type="component" value="Unassembled WGS sequence"/>
</dbReference>
<evidence type="ECO:0000313" key="2">
    <source>
        <dbReference type="EMBL" id="MBB3982209.1"/>
    </source>
</evidence>
<sequence>MVDYATVGTNDPAMAVAFYDALLGPAGYARIFDHPNGGGFYGRDGMIRFGVLKPFDGNAACFGNGSMMGFALTRREDVDAFHARALELGGTCEGPPGLRGPEEMGMYFTYVRDRDGNKLCAFKMG</sequence>
<dbReference type="CDD" id="cd07262">
    <property type="entry name" value="VOC_like"/>
    <property type="match status" value="1"/>
</dbReference>
<dbReference type="EMBL" id="JACIEB010000004">
    <property type="protein sequence ID" value="MBB3982209.1"/>
    <property type="molecule type" value="Genomic_DNA"/>
</dbReference>
<keyword evidence="2" id="KW-0560">Oxidoreductase</keyword>
<dbReference type="PANTHER" id="PTHR35006">
    <property type="entry name" value="GLYOXALASE FAMILY PROTEIN (AFU_ORTHOLOGUE AFUA_5G14830)"/>
    <property type="match status" value="1"/>
</dbReference>
<feature type="domain" description="VOC" evidence="1">
    <location>
        <begin position="1"/>
        <end position="124"/>
    </location>
</feature>
<dbReference type="Gene3D" id="3.10.180.10">
    <property type="entry name" value="2,3-Dihydroxybiphenyl 1,2-Dioxygenase, domain 1"/>
    <property type="match status" value="1"/>
</dbReference>
<gene>
    <name evidence="2" type="ORF">GGR44_001872</name>
</gene>
<dbReference type="GO" id="GO:0016829">
    <property type="term" value="F:lyase activity"/>
    <property type="evidence" value="ECO:0007669"/>
    <property type="project" value="UniProtKB-KW"/>
</dbReference>
<keyword evidence="2" id="KW-0456">Lyase</keyword>
<organism evidence="2 3">
    <name type="scientific">Sphingobium fontiphilum</name>
    <dbReference type="NCBI Taxonomy" id="944425"/>
    <lineage>
        <taxon>Bacteria</taxon>
        <taxon>Pseudomonadati</taxon>
        <taxon>Pseudomonadota</taxon>
        <taxon>Alphaproteobacteria</taxon>
        <taxon>Sphingomonadales</taxon>
        <taxon>Sphingomonadaceae</taxon>
        <taxon>Sphingobium</taxon>
    </lineage>
</organism>
<proteinExistence type="predicted"/>
<dbReference type="InterPro" id="IPR004360">
    <property type="entry name" value="Glyas_Fos-R_dOase_dom"/>
</dbReference>
<dbReference type="PROSITE" id="PS51819">
    <property type="entry name" value="VOC"/>
    <property type="match status" value="1"/>
</dbReference>
<evidence type="ECO:0000259" key="1">
    <source>
        <dbReference type="PROSITE" id="PS51819"/>
    </source>
</evidence>
<comment type="caution">
    <text evidence="2">The sequence shown here is derived from an EMBL/GenBank/DDBJ whole genome shotgun (WGS) entry which is preliminary data.</text>
</comment>
<name>A0A7W6DGL0_9SPHN</name>
<reference evidence="2 3" key="1">
    <citation type="submission" date="2020-08" db="EMBL/GenBank/DDBJ databases">
        <title>Genomic Encyclopedia of Type Strains, Phase IV (KMG-IV): sequencing the most valuable type-strain genomes for metagenomic binning, comparative biology and taxonomic classification.</title>
        <authorList>
            <person name="Goeker M."/>
        </authorList>
    </citation>
    <scope>NUCLEOTIDE SEQUENCE [LARGE SCALE GENOMIC DNA]</scope>
    <source>
        <strain evidence="2 3">DSM 29348</strain>
    </source>
</reference>
<keyword evidence="3" id="KW-1185">Reference proteome</keyword>
<dbReference type="Pfam" id="PF00903">
    <property type="entry name" value="Glyoxalase"/>
    <property type="match status" value="1"/>
</dbReference>
<dbReference type="PANTHER" id="PTHR35006:SF1">
    <property type="entry name" value="BLL2941 PROTEIN"/>
    <property type="match status" value="1"/>
</dbReference>
<dbReference type="InterPro" id="IPR037523">
    <property type="entry name" value="VOC_core"/>
</dbReference>
<dbReference type="InterPro" id="IPR029068">
    <property type="entry name" value="Glyas_Bleomycin-R_OHBP_Dase"/>
</dbReference>
<keyword evidence="2" id="KW-0223">Dioxygenase</keyword>
<dbReference type="RefSeq" id="WP_183955301.1">
    <property type="nucleotide sequence ID" value="NZ_JACIEB010000004.1"/>
</dbReference>
<evidence type="ECO:0000313" key="3">
    <source>
        <dbReference type="Proteomes" id="UP000552757"/>
    </source>
</evidence>
<dbReference type="SUPFAM" id="SSF54593">
    <property type="entry name" value="Glyoxalase/Bleomycin resistance protein/Dihydroxybiphenyl dioxygenase"/>
    <property type="match status" value="1"/>
</dbReference>
<dbReference type="GO" id="GO:0051213">
    <property type="term" value="F:dioxygenase activity"/>
    <property type="evidence" value="ECO:0007669"/>
    <property type="project" value="UniProtKB-KW"/>
</dbReference>
<dbReference type="AlphaFoldDB" id="A0A7W6DGL0"/>
<protein>
    <submittedName>
        <fullName evidence="2">Catechol 2,3-dioxygenase-like lactoylglutathione lyase family enzyme</fullName>
    </submittedName>
</protein>
<accession>A0A7W6DGL0</accession>